<name>A0A0E2EFE2_TREDN</name>
<gene>
    <name evidence="1" type="ORF">HMPREF9726_01939</name>
</gene>
<dbReference type="PATRIC" id="fig|999432.5.peg.2013"/>
<dbReference type="Proteomes" id="UP000011705">
    <property type="component" value="Chromosome"/>
</dbReference>
<protein>
    <submittedName>
        <fullName evidence="1">Uncharacterized protein</fullName>
    </submittedName>
</protein>
<evidence type="ECO:0000313" key="1">
    <source>
        <dbReference type="EMBL" id="EMB31559.1"/>
    </source>
</evidence>
<dbReference type="HOGENOM" id="CLU_1474554_0_0_12"/>
<proteinExistence type="predicted"/>
<reference evidence="1" key="1">
    <citation type="submission" date="2012-01" db="EMBL/GenBank/DDBJ databases">
        <title>The Genome Sequence of Treponema denticola H-22.</title>
        <authorList>
            <consortium name="The Broad Institute Genome Sequencing Platform"/>
            <person name="Earl A."/>
            <person name="Ward D."/>
            <person name="Feldgarden M."/>
            <person name="Gevers D."/>
            <person name="Blanton J.M."/>
            <person name="Fenno C.J."/>
            <person name="Baranova O.V."/>
            <person name="Mathney J."/>
            <person name="Dewhirst F.E."/>
            <person name="Izard J."/>
            <person name="Young S.K."/>
            <person name="Zeng Q."/>
            <person name="Gargeya S."/>
            <person name="Fitzgerald M."/>
            <person name="Haas B."/>
            <person name="Abouelleil A."/>
            <person name="Alvarado L."/>
            <person name="Arachchi H.M."/>
            <person name="Berlin A."/>
            <person name="Chapman S.B."/>
            <person name="Gearin G."/>
            <person name="Goldberg J."/>
            <person name="Griggs A."/>
            <person name="Gujja S."/>
            <person name="Hansen M."/>
            <person name="Heiman D."/>
            <person name="Howarth C."/>
            <person name="Larimer J."/>
            <person name="Lui A."/>
            <person name="MacDonald P.J.P."/>
            <person name="McCowen C."/>
            <person name="Montmayeur A."/>
            <person name="Murphy C."/>
            <person name="Neiman D."/>
            <person name="Pearson M."/>
            <person name="Priest M."/>
            <person name="Roberts A."/>
            <person name="Saif S."/>
            <person name="Shea T."/>
            <person name="Sisk P."/>
            <person name="Stolte C."/>
            <person name="Sykes S."/>
            <person name="Wortman J."/>
            <person name="Nusbaum C."/>
            <person name="Birren B."/>
        </authorList>
    </citation>
    <scope>NUCLEOTIDE SEQUENCE [LARGE SCALE GENOMIC DNA]</scope>
    <source>
        <strain evidence="1">H-22</strain>
    </source>
</reference>
<accession>A0A0E2EFE2</accession>
<sequence>MKYMDWDNMHTRLEALYILDNALTDPSEDDLRLVRKKKLDSNLKYVIDNGAGDSLSVIFTETVVLVKGFAHENSLNQFAADEWNQSIIDKMYEGIDEKLMNLFSAKEREKTTFFIWYDGEVHQNQTNENDRGYWLLGYAFDKYERFREFVTEYYSMKFDDNLLRKLYTDSVLSDFELSELIAG</sequence>
<comment type="caution">
    <text evidence="1">The sequence shown here is derived from an EMBL/GenBank/DDBJ whole genome shotgun (WGS) entry which is preliminary data.</text>
</comment>
<organism evidence="1">
    <name type="scientific">Treponema denticola H-22</name>
    <dbReference type="NCBI Taxonomy" id="999432"/>
    <lineage>
        <taxon>Bacteria</taxon>
        <taxon>Pseudomonadati</taxon>
        <taxon>Spirochaetota</taxon>
        <taxon>Spirochaetia</taxon>
        <taxon>Spirochaetales</taxon>
        <taxon>Treponemataceae</taxon>
        <taxon>Treponema</taxon>
    </lineage>
</organism>
<dbReference type="AlphaFoldDB" id="A0A0E2EFE2"/>
<dbReference type="EMBL" id="AGDV01000020">
    <property type="protein sequence ID" value="EMB31559.1"/>
    <property type="molecule type" value="Genomic_DNA"/>
</dbReference>